<evidence type="ECO:0000256" key="1">
    <source>
        <dbReference type="ARBA" id="ARBA00006817"/>
    </source>
</evidence>
<protein>
    <submittedName>
        <fullName evidence="3">SRPBCC domain-containing protein</fullName>
    </submittedName>
</protein>
<dbReference type="CDD" id="cd07814">
    <property type="entry name" value="SRPBCC_CalC_Aha1-like"/>
    <property type="match status" value="1"/>
</dbReference>
<comment type="similarity">
    <text evidence="1">Belongs to the AHA1 family.</text>
</comment>
<evidence type="ECO:0000259" key="2">
    <source>
        <dbReference type="Pfam" id="PF08327"/>
    </source>
</evidence>
<dbReference type="Gene3D" id="3.30.530.20">
    <property type="match status" value="1"/>
</dbReference>
<dbReference type="InterPro" id="IPR023393">
    <property type="entry name" value="START-like_dom_sf"/>
</dbReference>
<proteinExistence type="inferred from homology"/>
<reference evidence="3" key="1">
    <citation type="submission" date="2024-05" db="EMBL/GenBank/DDBJ databases">
        <authorList>
            <person name="Cai S.Y."/>
            <person name="Jin L.M."/>
            <person name="Li H.R."/>
        </authorList>
    </citation>
    <scope>NUCLEOTIDE SEQUENCE</scope>
    <source>
        <strain evidence="3">A5-74</strain>
    </source>
</reference>
<gene>
    <name evidence="3" type="ORF">ABLG96_17095</name>
</gene>
<sequence>MTALTFTRAVATDPDSAFDAWTDPAELARWWWPQWPDTQYELDVRVGGGYRIHSSQVGMGIRGEYMAVDRPAGFTMTWVWVEDGETPPAEPESVDTVQVSFTATDAGTTVTIVHTTGVAAENYRQGWEDVLARLPGVLRNENVTEDGR</sequence>
<dbReference type="RefSeq" id="WP_353648530.1">
    <property type="nucleotide sequence ID" value="NZ_CP159218.1"/>
</dbReference>
<evidence type="ECO:0000313" key="3">
    <source>
        <dbReference type="EMBL" id="XCG62915.1"/>
    </source>
</evidence>
<organism evidence="3">
    <name type="scientific">Nakamurella sp. A5-74</name>
    <dbReference type="NCBI Taxonomy" id="3158264"/>
    <lineage>
        <taxon>Bacteria</taxon>
        <taxon>Bacillati</taxon>
        <taxon>Actinomycetota</taxon>
        <taxon>Actinomycetes</taxon>
        <taxon>Nakamurellales</taxon>
        <taxon>Nakamurellaceae</taxon>
        <taxon>Nakamurella</taxon>
    </lineage>
</organism>
<dbReference type="Pfam" id="PF08327">
    <property type="entry name" value="AHSA1"/>
    <property type="match status" value="1"/>
</dbReference>
<dbReference type="InterPro" id="IPR013538">
    <property type="entry name" value="ASHA1/2-like_C"/>
</dbReference>
<feature type="domain" description="Activator of Hsp90 ATPase homologue 1/2-like C-terminal" evidence="2">
    <location>
        <begin position="12"/>
        <end position="138"/>
    </location>
</feature>
<dbReference type="SUPFAM" id="SSF55961">
    <property type="entry name" value="Bet v1-like"/>
    <property type="match status" value="1"/>
</dbReference>
<dbReference type="EMBL" id="CP159218">
    <property type="protein sequence ID" value="XCG62915.1"/>
    <property type="molecule type" value="Genomic_DNA"/>
</dbReference>
<name>A0AAU8DN29_9ACTN</name>
<accession>A0AAU8DN29</accession>
<dbReference type="AlphaFoldDB" id="A0AAU8DN29"/>